<keyword evidence="3" id="KW-0732">Signal</keyword>
<dbReference type="RefSeq" id="WP_163058730.1">
    <property type="nucleotide sequence ID" value="NZ_JAAGLI010000566.1"/>
</dbReference>
<dbReference type="PANTHER" id="PTHR30024">
    <property type="entry name" value="ALIPHATIC SULFONATES-BINDING PROTEIN-RELATED"/>
    <property type="match status" value="1"/>
</dbReference>
<dbReference type="EMBL" id="JAAGLI010000566">
    <property type="protein sequence ID" value="NEA25104.1"/>
    <property type="molecule type" value="Genomic_DNA"/>
</dbReference>
<evidence type="ECO:0000256" key="3">
    <source>
        <dbReference type="ARBA" id="ARBA00022729"/>
    </source>
</evidence>
<dbReference type="Gene3D" id="3.40.190.10">
    <property type="entry name" value="Periplasmic binding protein-like II"/>
    <property type="match status" value="2"/>
</dbReference>
<comment type="caution">
    <text evidence="5">The sequence shown here is derived from an EMBL/GenBank/DDBJ whole genome shotgun (WGS) entry which is preliminary data.</text>
</comment>
<evidence type="ECO:0000256" key="2">
    <source>
        <dbReference type="ARBA" id="ARBA00010742"/>
    </source>
</evidence>
<dbReference type="InterPro" id="IPR015168">
    <property type="entry name" value="SsuA/THI5"/>
</dbReference>
<evidence type="ECO:0000313" key="6">
    <source>
        <dbReference type="Proteomes" id="UP000475532"/>
    </source>
</evidence>
<gene>
    <name evidence="5" type="ORF">G3I70_21840</name>
</gene>
<sequence>MLLTISACGVGQGATDADGRCGTFTLGALDDDSHRAAYYAIEKGHVKSEVIGKLKINYLQIPALIQATASGQYDVVGTSLPGVVNAREKGGVDLRIIGLIQAQTGGGTKTFVRSDSGIQSGRDLKGRTVGVSGFGSSVMMSTQIVYAKKYGLDAKAEGGDIKYVELDPQTMYSALKKGDIDAAVMFHQTGWRASNDPGLRVVADIDNDFREVSGAWLVGAAYVVPGDLLKKKAKCVAEFQRMIGESVAYAEKNVSELAPEISKQTGVEVKFIEYWWDQKSYRFGGGTDPEWIDWAGKFYRLAHEGGYLPKNPDLGEIVVGGGTGE</sequence>
<proteinExistence type="inferred from homology"/>
<feature type="domain" description="SsuA/THI5-like" evidence="4">
    <location>
        <begin position="34"/>
        <end position="252"/>
    </location>
</feature>
<dbReference type="AlphaFoldDB" id="A0A6L9QM56"/>
<name>A0A6L9QM56_9ACTN</name>
<evidence type="ECO:0000313" key="5">
    <source>
        <dbReference type="EMBL" id="NEA25104.1"/>
    </source>
</evidence>
<comment type="similarity">
    <text evidence="2">Belongs to the bacterial solute-binding protein SsuA/TauA family.</text>
</comment>
<dbReference type="GO" id="GO:0042597">
    <property type="term" value="C:periplasmic space"/>
    <property type="evidence" value="ECO:0007669"/>
    <property type="project" value="UniProtKB-SubCell"/>
</dbReference>
<evidence type="ECO:0000259" key="4">
    <source>
        <dbReference type="Pfam" id="PF09084"/>
    </source>
</evidence>
<protein>
    <submittedName>
        <fullName evidence="5">ABC transporter substrate-binding protein</fullName>
    </submittedName>
</protein>
<comment type="subcellular location">
    <subcellularLocation>
        <location evidence="1">Periplasm</location>
    </subcellularLocation>
</comment>
<dbReference type="SUPFAM" id="SSF53850">
    <property type="entry name" value="Periplasmic binding protein-like II"/>
    <property type="match status" value="1"/>
</dbReference>
<dbReference type="Pfam" id="PF09084">
    <property type="entry name" value="NMT1"/>
    <property type="match status" value="1"/>
</dbReference>
<dbReference type="PANTHER" id="PTHR30024:SF47">
    <property type="entry name" value="TAURINE-BINDING PERIPLASMIC PROTEIN"/>
    <property type="match status" value="1"/>
</dbReference>
<evidence type="ECO:0000256" key="1">
    <source>
        <dbReference type="ARBA" id="ARBA00004418"/>
    </source>
</evidence>
<reference evidence="5 6" key="1">
    <citation type="submission" date="2020-01" db="EMBL/GenBank/DDBJ databases">
        <title>Insect and environment-associated Actinomycetes.</title>
        <authorList>
            <person name="Currrie C."/>
            <person name="Chevrette M."/>
            <person name="Carlson C."/>
            <person name="Stubbendieck R."/>
            <person name="Wendt-Pienkowski E."/>
        </authorList>
    </citation>
    <scope>NUCLEOTIDE SEQUENCE [LARGE SCALE GENOMIC DNA]</scope>
    <source>
        <strain evidence="5 6">SID10258</strain>
    </source>
</reference>
<accession>A0A6L9QM56</accession>
<organism evidence="5 6">
    <name type="scientific">Actinomadura bangladeshensis</name>
    <dbReference type="NCBI Taxonomy" id="453573"/>
    <lineage>
        <taxon>Bacteria</taxon>
        <taxon>Bacillati</taxon>
        <taxon>Actinomycetota</taxon>
        <taxon>Actinomycetes</taxon>
        <taxon>Streptosporangiales</taxon>
        <taxon>Thermomonosporaceae</taxon>
        <taxon>Actinomadura</taxon>
    </lineage>
</organism>
<dbReference type="Proteomes" id="UP000475532">
    <property type="component" value="Unassembled WGS sequence"/>
</dbReference>